<sequence>MKSRRPTLLGNGSSPFLISLVAAMTAGHPAYAATVIWDGGPATTGTDIGTAENWTGDVLPSAATPDTAQWNGTPAGPLSLVYSNALLAGVAGNTGLNLDITAAQTSAVSLDSGSNTSSLRINNINLAAGSGSLTLGNGTDTFAITLGGAASTQTFTNASSNTVTVNSDVVFGLGGGGNHLLNFTGSGNWSVASNLAFAAGGQAALYKTGTGTLTLSGGAAFKEGATVNGAAIFGAVLKEGTTIFNGGTYTNNITTNNGEFVVGGLDTVGTNTQVTLNNATILNGIDWVSIGRGNGTGATTSNLTLNNTSSITPVNMSLGFNGGNAACTPKGTLTLNDASVLTVSTTSNIAESAGSNFTIQTNGTSALTLANTVNIAQSANTTAFIELNGTSTVKQTANSNQTRIGMADGAVGTLHLNGGTATFERDLVFGYAGTGTGRLTLDSGTLNVANATERWLKVNDTVGSKGELTINGGNINLNTNTDIRFSTSAAAAGTSFVTLNAGAITGFTGNNNAVLSGASVIDLNQASTSGTINNSFNLNGGTLTIGQIITSQDSGTVAFNFNGGTLKAAANSANFLDLGGANQSAKILAGGAKVDTNGVNVTIPQSLVSGVSGDGGLTKLGTGILTLSGGASSYTGATTVSAGTLNVPSGLFFSWGSGIGINGTGAKLTSNGIISVPVTLTSGAIDAAGAIDNLTVANNATNSLTAGNGSAAQLVSVSLAFQGAAALTVVANGTTMDRNFATTNLATNAAGLITVNATNATGVWTSGTNYPVIEYSGTFTGSLAHFTLGTIPGLNPNQTAQIINTGSAIAIRITGESLIWTGTQSADWTTAAVGGSKNWSYLSNGIEFSTNSPVIFNDNASRLTVNLASNVNPSTVVFNNDLDYTLSSTGSFGITAGTLTKNGFGKLTIATNNTYTGTTQINQGTVEVTGSIGTSSTITIVSGAELLLNPASAKTYGNALAGAGVVRKQGTAALTLSGASTTFTGDFHLEAGTLNLNSAGALGTGPGIFEIAGGVIDNTSGAAVTLTGAKPQQWNADFTFTGTNDLALGTGAVTLGGTGTARTVNVAAGNLGSGPITSAFYDLVKTGAGGLRLSGAASNLQGKVDIQAGIIGMGEDILATGLTGSGILENNTPNTKWGYWNITTDQSTGTLIRDGAGVGRTGIVKRGAANWTLTNNSNFATGNLNVENGKLVLNNTGTYGATGPAGAVITNLTSVVGSTAAANGILEINGATLDYHTVNNADAVAFRGSLTIATNGTGAGAVRLNSGSLTTYRQLAAGGVNGAYGAYTQTGGTTNVGGFLALGLGTGSGVFVQTGGIYNQTISPITNGAGTGSNGVMRLTGSAVFNVSGTGDNGLWLGEAGTGRLSVSGNAALNIAVGNNGLQLGRVAAGVGIANLLGGNVTTPAVTKGAGTGTLNFNGGTLTANTASATFLTGLTNAYVHAGGGTIANGGNNITIGQALLAPTGNGVSATGLIPSGSGFIAPPVVQITGDGTGATAVAEVDASGNLTGITVTNPGIGYTTPPVFSLVGGGIGNTGTIGGEATLVANSSGALTFTGTGTTILSAQNTYTGNTVVNSGTTLAIVSSGSLAFKPAANHVSNKVTGAGLASFDGTFNIDLTGAAVANGNTWTLVDVASKSYSVVTFNIPGFTEVSNVWTKVDGNNTWSFSESTGVLSLAVSGGSGNFASWVSGFGLAAGDQDPTDDPDGDGISNFIEYALGGNPSVRELALLPTGSKSGSNFVLSFSRSDLAVTNGDAPLAIEYGSNLTGWTTVAVPAASGTVSGVTFSVTNGSPNDAITAAIPTGSGARLYARVKAGN</sequence>
<dbReference type="InterPro" id="IPR011050">
    <property type="entry name" value="Pectin_lyase_fold/virulence"/>
</dbReference>
<dbReference type="Proteomes" id="UP001371305">
    <property type="component" value="Unassembled WGS sequence"/>
</dbReference>
<organism evidence="3 4">
    <name type="scientific">Luteolibacter soli</name>
    <dbReference type="NCBI Taxonomy" id="3135280"/>
    <lineage>
        <taxon>Bacteria</taxon>
        <taxon>Pseudomonadati</taxon>
        <taxon>Verrucomicrobiota</taxon>
        <taxon>Verrucomicrobiia</taxon>
        <taxon>Verrucomicrobiales</taxon>
        <taxon>Verrucomicrobiaceae</taxon>
        <taxon>Luteolibacter</taxon>
    </lineage>
</organism>
<keyword evidence="1 2" id="KW-0732">Signal</keyword>
<evidence type="ECO:0000313" key="4">
    <source>
        <dbReference type="Proteomes" id="UP001371305"/>
    </source>
</evidence>
<name>A0ABU9AUL9_9BACT</name>
<feature type="chain" id="PRO_5047221284" evidence="2">
    <location>
        <begin position="33"/>
        <end position="1816"/>
    </location>
</feature>
<evidence type="ECO:0000256" key="2">
    <source>
        <dbReference type="SAM" id="SignalP"/>
    </source>
</evidence>
<evidence type="ECO:0000313" key="3">
    <source>
        <dbReference type="EMBL" id="MEK7951433.1"/>
    </source>
</evidence>
<dbReference type="Pfam" id="PF12951">
    <property type="entry name" value="PATR"/>
    <property type="match status" value="7"/>
</dbReference>
<comment type="caution">
    <text evidence="3">The sequence shown here is derived from an EMBL/GenBank/DDBJ whole genome shotgun (WGS) entry which is preliminary data.</text>
</comment>
<dbReference type="InterPro" id="IPR013425">
    <property type="entry name" value="Autotrns_rpt"/>
</dbReference>
<keyword evidence="4" id="KW-1185">Reference proteome</keyword>
<evidence type="ECO:0000256" key="1">
    <source>
        <dbReference type="ARBA" id="ARBA00022729"/>
    </source>
</evidence>
<dbReference type="SUPFAM" id="SSF51126">
    <property type="entry name" value="Pectin lyase-like"/>
    <property type="match status" value="1"/>
</dbReference>
<gene>
    <name evidence="3" type="ORF">WKV53_13030</name>
</gene>
<proteinExistence type="predicted"/>
<reference evidence="3 4" key="1">
    <citation type="submission" date="2024-04" db="EMBL/GenBank/DDBJ databases">
        <title>Luteolibacter sp. isolated from soil.</title>
        <authorList>
            <person name="An J."/>
        </authorList>
    </citation>
    <scope>NUCLEOTIDE SEQUENCE [LARGE SCALE GENOMIC DNA]</scope>
    <source>
        <strain evidence="3 4">Y139</strain>
    </source>
</reference>
<protein>
    <submittedName>
        <fullName evidence="3">Autotransporter-associated beta strand repeat-containing protein</fullName>
    </submittedName>
</protein>
<feature type="signal peptide" evidence="2">
    <location>
        <begin position="1"/>
        <end position="32"/>
    </location>
</feature>
<dbReference type="EMBL" id="JBBUKT010000004">
    <property type="protein sequence ID" value="MEK7951433.1"/>
    <property type="molecule type" value="Genomic_DNA"/>
</dbReference>
<dbReference type="NCBIfam" id="TIGR02601">
    <property type="entry name" value="autotrns_rpt"/>
    <property type="match status" value="4"/>
</dbReference>
<accession>A0ABU9AUL9</accession>
<dbReference type="RefSeq" id="WP_341405037.1">
    <property type="nucleotide sequence ID" value="NZ_JBBUKT010000004.1"/>
</dbReference>